<protein>
    <submittedName>
        <fullName evidence="3">Alpha/beta hydrolase fold domain-containing protein</fullName>
    </submittedName>
</protein>
<dbReference type="SUPFAM" id="SSF53474">
    <property type="entry name" value="alpha/beta-Hydrolases"/>
    <property type="match status" value="1"/>
</dbReference>
<dbReference type="InterPro" id="IPR013094">
    <property type="entry name" value="AB_hydrolase_3"/>
</dbReference>
<dbReference type="Gene3D" id="3.40.50.1820">
    <property type="entry name" value="alpha/beta hydrolase"/>
    <property type="match status" value="1"/>
</dbReference>
<comment type="caution">
    <text evidence="3">The sequence shown here is derived from an EMBL/GenBank/DDBJ whole genome shotgun (WGS) entry which is preliminary data.</text>
</comment>
<dbReference type="PANTHER" id="PTHR48081:SF8">
    <property type="entry name" value="ALPHA_BETA HYDROLASE FOLD-3 DOMAIN-CONTAINING PROTEIN-RELATED"/>
    <property type="match status" value="1"/>
</dbReference>
<keyword evidence="4" id="KW-1185">Reference proteome</keyword>
<name>A0ABW3JX46_9BACT</name>
<dbReference type="InterPro" id="IPR050300">
    <property type="entry name" value="GDXG_lipolytic_enzyme"/>
</dbReference>
<organism evidence="3 4">
    <name type="scientific">Ohtaekwangia kribbensis</name>
    <dbReference type="NCBI Taxonomy" id="688913"/>
    <lineage>
        <taxon>Bacteria</taxon>
        <taxon>Pseudomonadati</taxon>
        <taxon>Bacteroidota</taxon>
        <taxon>Cytophagia</taxon>
        <taxon>Cytophagales</taxon>
        <taxon>Fulvivirgaceae</taxon>
        <taxon>Ohtaekwangia</taxon>
    </lineage>
</organism>
<evidence type="ECO:0000256" key="1">
    <source>
        <dbReference type="ARBA" id="ARBA00022801"/>
    </source>
</evidence>
<feature type="domain" description="Alpha/beta hydrolase fold-3" evidence="2">
    <location>
        <begin position="73"/>
        <end position="273"/>
    </location>
</feature>
<sequence length="298" mass="33837">MVSIESKLFCFLLRLIKKKKFLDMQFAFGRFNFNTSQEPTRKTSKICHVEKRQINGHNTFTLTPKGQKSNTYILYLHGGAYVQSFVKQHWKFLSFLVKHTRCTVTAPDYPLAPEYTYRQAFEFVVPLYLEIIAKSEASQTILMGDSAGGGFALALAQKLRRDSLPQPDKIILLSPWLDITLKNPAIRRIDRVDPFLGIAGLKKAGLLYAGTSDPNTNMVSPINGSLEGLGKISIFIGTHDILVADTRKLKSQANQQGILINYREYKNMIHVWMLLDFPESKQAKNEIIEIILNNKIIL</sequence>
<reference evidence="4" key="1">
    <citation type="journal article" date="2019" name="Int. J. Syst. Evol. Microbiol.">
        <title>The Global Catalogue of Microorganisms (GCM) 10K type strain sequencing project: providing services to taxonomists for standard genome sequencing and annotation.</title>
        <authorList>
            <consortium name="The Broad Institute Genomics Platform"/>
            <consortium name="The Broad Institute Genome Sequencing Center for Infectious Disease"/>
            <person name="Wu L."/>
            <person name="Ma J."/>
        </authorList>
    </citation>
    <scope>NUCLEOTIDE SEQUENCE [LARGE SCALE GENOMIC DNA]</scope>
    <source>
        <strain evidence="4">CCUG 58938</strain>
    </source>
</reference>
<dbReference type="Proteomes" id="UP001597112">
    <property type="component" value="Unassembled WGS sequence"/>
</dbReference>
<accession>A0ABW3JX46</accession>
<dbReference type="PANTHER" id="PTHR48081">
    <property type="entry name" value="AB HYDROLASE SUPERFAMILY PROTEIN C4A8.06C"/>
    <property type="match status" value="1"/>
</dbReference>
<evidence type="ECO:0000313" key="4">
    <source>
        <dbReference type="Proteomes" id="UP001597112"/>
    </source>
</evidence>
<dbReference type="GO" id="GO:0016787">
    <property type="term" value="F:hydrolase activity"/>
    <property type="evidence" value="ECO:0007669"/>
    <property type="project" value="UniProtKB-KW"/>
</dbReference>
<dbReference type="EMBL" id="JBHTKA010000001">
    <property type="protein sequence ID" value="MFD0997770.1"/>
    <property type="molecule type" value="Genomic_DNA"/>
</dbReference>
<evidence type="ECO:0000259" key="2">
    <source>
        <dbReference type="Pfam" id="PF07859"/>
    </source>
</evidence>
<dbReference type="InterPro" id="IPR029058">
    <property type="entry name" value="AB_hydrolase_fold"/>
</dbReference>
<dbReference type="Pfam" id="PF07859">
    <property type="entry name" value="Abhydrolase_3"/>
    <property type="match status" value="1"/>
</dbReference>
<dbReference type="RefSeq" id="WP_377573317.1">
    <property type="nucleotide sequence ID" value="NZ_JBHTKA010000001.1"/>
</dbReference>
<keyword evidence="1 3" id="KW-0378">Hydrolase</keyword>
<proteinExistence type="predicted"/>
<gene>
    <name evidence="3" type="ORF">ACFQ21_00565</name>
</gene>
<evidence type="ECO:0000313" key="3">
    <source>
        <dbReference type="EMBL" id="MFD0997770.1"/>
    </source>
</evidence>